<gene>
    <name evidence="8" type="ORF">PEBR_41879</name>
</gene>
<dbReference type="EMBL" id="LJBN01000227">
    <property type="protein sequence ID" value="OOQ82166.1"/>
    <property type="molecule type" value="Genomic_DNA"/>
</dbReference>
<dbReference type="GO" id="GO:0006351">
    <property type="term" value="P:DNA-templated transcription"/>
    <property type="evidence" value="ECO:0007669"/>
    <property type="project" value="InterPro"/>
</dbReference>
<keyword evidence="3" id="KW-0805">Transcription regulation</keyword>
<accession>A0A1S9R9W1</accession>
<dbReference type="Proteomes" id="UP000190744">
    <property type="component" value="Unassembled WGS sequence"/>
</dbReference>
<comment type="caution">
    <text evidence="8">The sequence shown here is derived from an EMBL/GenBank/DDBJ whole genome shotgun (WGS) entry which is preliminary data.</text>
</comment>
<keyword evidence="4" id="KW-0804">Transcription</keyword>
<evidence type="ECO:0000256" key="3">
    <source>
        <dbReference type="ARBA" id="ARBA00023015"/>
    </source>
</evidence>
<evidence type="ECO:0000256" key="1">
    <source>
        <dbReference type="ARBA" id="ARBA00004123"/>
    </source>
</evidence>
<feature type="domain" description="Xylanolytic transcriptional activator regulatory" evidence="7">
    <location>
        <begin position="43"/>
        <end position="120"/>
    </location>
</feature>
<organism evidence="8 9">
    <name type="scientific">Penicillium brasilianum</name>
    <dbReference type="NCBI Taxonomy" id="104259"/>
    <lineage>
        <taxon>Eukaryota</taxon>
        <taxon>Fungi</taxon>
        <taxon>Dikarya</taxon>
        <taxon>Ascomycota</taxon>
        <taxon>Pezizomycotina</taxon>
        <taxon>Eurotiomycetes</taxon>
        <taxon>Eurotiomycetidae</taxon>
        <taxon>Eurotiales</taxon>
        <taxon>Aspergillaceae</taxon>
        <taxon>Penicillium</taxon>
    </lineage>
</organism>
<proteinExistence type="predicted"/>
<reference evidence="9" key="1">
    <citation type="submission" date="2015-09" db="EMBL/GenBank/DDBJ databases">
        <authorList>
            <person name="Fill T.P."/>
            <person name="Baretta J.F."/>
            <person name="de Almeida L.G."/>
            <person name="Rocha M."/>
            <person name="de Souza D.H."/>
            <person name="Malavazi I."/>
            <person name="Cerdeira L.T."/>
            <person name="Hong H."/>
            <person name="Samborskyy M."/>
            <person name="de Vasconcelos A.T."/>
            <person name="Leadlay P."/>
            <person name="Rodrigues-Filho E."/>
        </authorList>
    </citation>
    <scope>NUCLEOTIDE SEQUENCE [LARGE SCALE GENOMIC DNA]</scope>
    <source>
        <strain evidence="9">LaBioMMi 136</strain>
    </source>
</reference>
<feature type="compositionally biased region" description="Basic and acidic residues" evidence="6">
    <location>
        <begin position="940"/>
        <end position="949"/>
    </location>
</feature>
<evidence type="ECO:0000313" key="9">
    <source>
        <dbReference type="Proteomes" id="UP000190744"/>
    </source>
</evidence>
<evidence type="ECO:0000256" key="6">
    <source>
        <dbReference type="SAM" id="MobiDB-lite"/>
    </source>
</evidence>
<dbReference type="GO" id="GO:0000981">
    <property type="term" value="F:DNA-binding transcription factor activity, RNA polymerase II-specific"/>
    <property type="evidence" value="ECO:0007669"/>
    <property type="project" value="InterPro"/>
</dbReference>
<keyword evidence="2" id="KW-0479">Metal-binding</keyword>
<evidence type="ECO:0000259" key="7">
    <source>
        <dbReference type="SMART" id="SM00906"/>
    </source>
</evidence>
<dbReference type="GO" id="GO:0003677">
    <property type="term" value="F:DNA binding"/>
    <property type="evidence" value="ECO:0007669"/>
    <property type="project" value="InterPro"/>
</dbReference>
<dbReference type="PANTHER" id="PTHR47338:SF4">
    <property type="entry name" value="ZN(II)2CYS6 TRANSCRIPTION FACTOR (EUROFUNG)"/>
    <property type="match status" value="1"/>
</dbReference>
<evidence type="ECO:0000313" key="8">
    <source>
        <dbReference type="EMBL" id="OOQ82166.1"/>
    </source>
</evidence>
<dbReference type="AlphaFoldDB" id="A0A1S9R9W1"/>
<feature type="domain" description="Xylanolytic transcriptional activator regulatory" evidence="7">
    <location>
        <begin position="518"/>
        <end position="590"/>
    </location>
</feature>
<evidence type="ECO:0000256" key="2">
    <source>
        <dbReference type="ARBA" id="ARBA00022723"/>
    </source>
</evidence>
<dbReference type="CDD" id="cd12148">
    <property type="entry name" value="fungal_TF_MHR"/>
    <property type="match status" value="2"/>
</dbReference>
<dbReference type="PANTHER" id="PTHR47338">
    <property type="entry name" value="ZN(II)2CYS6 TRANSCRIPTION FACTOR (EUROFUNG)-RELATED"/>
    <property type="match status" value="1"/>
</dbReference>
<dbReference type="SMART" id="SM00906">
    <property type="entry name" value="Fungal_trans"/>
    <property type="match status" value="2"/>
</dbReference>
<feature type="region of interest" description="Disordered" evidence="6">
    <location>
        <begin position="939"/>
        <end position="958"/>
    </location>
</feature>
<name>A0A1S9R9W1_PENBI</name>
<keyword evidence="5" id="KW-0539">Nucleus</keyword>
<dbReference type="GO" id="GO:0005634">
    <property type="term" value="C:nucleus"/>
    <property type="evidence" value="ECO:0007669"/>
    <property type="project" value="UniProtKB-SubCell"/>
</dbReference>
<dbReference type="GO" id="GO:0008270">
    <property type="term" value="F:zinc ion binding"/>
    <property type="evidence" value="ECO:0007669"/>
    <property type="project" value="InterPro"/>
</dbReference>
<evidence type="ECO:0000256" key="5">
    <source>
        <dbReference type="ARBA" id="ARBA00023242"/>
    </source>
</evidence>
<dbReference type="InterPro" id="IPR050815">
    <property type="entry name" value="TF_fung"/>
</dbReference>
<evidence type="ECO:0000256" key="4">
    <source>
        <dbReference type="ARBA" id="ARBA00023163"/>
    </source>
</evidence>
<sequence>MDWGRMTMQECDRRKVKQRNRDPTSIRWQEDVFDPVAQSTRKSWRLLGVALNLANEAHIFSDEPLVCLGFDTRHATRFHRTRKLLYIYVAQVASRLGCSSLLPENLNFNSTSRPQDDEPMCRWQDTWITLWLDLTKLVNSAFVCFSPSGPALKQIFAGDYDLLRLDWFPSLAHWNVEFKSQIPGMPIDLGYLLSIEFHHLEACISALAIQAVVERATTHSNGQSETPDTHGQRPYMLPDDRELIDMTVSACCEVLNLATIMQVGGRLRYTPLRTRLSIISASIVLLKAISLGGHLHEVKVSLGTLDQCIAGLRSCGVDDLDYLPRYAELVDKHLQRFREQFTLLQGQPGQDLVGKEPSRDDWVVRPFDPRIGPCSSERKAIPLGISSGSLDFLLELLDSSGNSPTPDTVFLEACDIYFQHCHNKPYGFFNADLFQQKAANNQIPLHLRLALIATATRYSSCSQWRERKQSTIDGYARCSWEVIVMSQNGLDDTDDVTVIQALALLAVIDATAGRRRGAWVKIGMAVRISQDLQLMLEPSTNFTSLERDERRNLFWSLYLLDRFVCCSFQRPPAIKDSDCLLTLPTYRVSGKGELTMTLKSLLDEKNRDTSLRPGMFGISIALVSVLGRTIKCMMNTENDQEKPWQEDSEYRRIHSDLEFLKELAVNNSPVLAAPGQARPQDEMQDRDRERIAHMVLSHTLYHLCHCILSHPYLLSLKIQSHSSSDMPPSWLEDTRTSCLVHAGSLITVLVEAKAAGYMPVPSVYSYCILVASTIHALYLHSDDVVVSHSSADYLRTSLEYLSEISELWTNAQMMANALKSFALQCTRYSALLLRSPPLLDELTTTESAVLRSVIDYWAMMDPHNPVFELAQKGADGLLDLSDIGPGYLTPPTPCAAEGITLGLEMSQCAVGPGHQKHGDSVDPDILIQWPVSIMSPMASEDGRSPRWDWDSELNAMND</sequence>
<comment type="subcellular location">
    <subcellularLocation>
        <location evidence="1">Nucleus</location>
    </subcellularLocation>
</comment>
<dbReference type="Pfam" id="PF04082">
    <property type="entry name" value="Fungal_trans"/>
    <property type="match status" value="1"/>
</dbReference>
<protein>
    <recommendedName>
        <fullName evidence="7">Xylanolytic transcriptional activator regulatory domain-containing protein</fullName>
    </recommendedName>
</protein>
<dbReference type="InterPro" id="IPR007219">
    <property type="entry name" value="XnlR_reg_dom"/>
</dbReference>